<sequence>MEALAILCADTSSSASHAVLGHALHNGTNAHHLTDLSEKPGVYDNVLEHEDSPVYDSSPHVWHYSDPVDISPDEPYSCYPLPCDAVKDASMLSLSNHVHPSQDTSSLQFIGSVGVGGGQGNSDCIYGSCDDHDTFGIAGHGWYGPGNGEDMGDLWNPAVATHTGMQSKMALAAPVSCPSELGGEVKKSRPSPGHFVLMGHAMLFGALSASTSAKVLSGEESWTHCFKKSSTEAASAITPVGGFLLKEKVFGH</sequence>
<gene>
    <name evidence="1" type="ORF">HPHI1048_LOCUS2042</name>
</gene>
<dbReference type="EMBL" id="HBEO01002880">
    <property type="protein sequence ID" value="CAD8468675.1"/>
    <property type="molecule type" value="Transcribed_RNA"/>
</dbReference>
<proteinExistence type="predicted"/>
<accession>A0A7S0DYZ7</accession>
<evidence type="ECO:0000313" key="1">
    <source>
        <dbReference type="EMBL" id="CAD8468675.1"/>
    </source>
</evidence>
<reference evidence="1" key="1">
    <citation type="submission" date="2021-01" db="EMBL/GenBank/DDBJ databases">
        <authorList>
            <person name="Corre E."/>
            <person name="Pelletier E."/>
            <person name="Niang G."/>
            <person name="Scheremetjew M."/>
            <person name="Finn R."/>
            <person name="Kale V."/>
            <person name="Holt S."/>
            <person name="Cochrane G."/>
            <person name="Meng A."/>
            <person name="Brown T."/>
            <person name="Cohen L."/>
        </authorList>
    </citation>
    <scope>NUCLEOTIDE SEQUENCE</scope>
    <source>
        <strain evidence="1">CCMP325</strain>
    </source>
</reference>
<dbReference type="AlphaFoldDB" id="A0A7S0DYZ7"/>
<organism evidence="1">
    <name type="scientific">Hanusia phi</name>
    <dbReference type="NCBI Taxonomy" id="3032"/>
    <lineage>
        <taxon>Eukaryota</taxon>
        <taxon>Cryptophyceae</taxon>
        <taxon>Pyrenomonadales</taxon>
        <taxon>Geminigeraceae</taxon>
        <taxon>Hanusia</taxon>
    </lineage>
</organism>
<name>A0A7S0DYZ7_9CRYP</name>
<protein>
    <submittedName>
        <fullName evidence="1">Uncharacterized protein</fullName>
    </submittedName>
</protein>